<evidence type="ECO:0000313" key="11">
    <source>
        <dbReference type="Proteomes" id="UP000472277"/>
    </source>
</evidence>
<dbReference type="GO" id="GO:0002091">
    <property type="term" value="P:negative regulation of receptor internalization"/>
    <property type="evidence" value="ECO:0007669"/>
    <property type="project" value="UniProtKB-ARBA"/>
</dbReference>
<keyword evidence="11" id="KW-1185">Reference proteome</keyword>
<dbReference type="InterPro" id="IPR002110">
    <property type="entry name" value="Ankyrin_rpt"/>
</dbReference>
<evidence type="ECO:0000256" key="4">
    <source>
        <dbReference type="ARBA" id="ARBA00022737"/>
    </source>
</evidence>
<dbReference type="GO" id="GO:0140036">
    <property type="term" value="F:ubiquitin-modified protein reader activity"/>
    <property type="evidence" value="ECO:0007669"/>
    <property type="project" value="UniProtKB-ARBA"/>
</dbReference>
<comment type="function">
    <text evidence="7">Ubiquitin-binding protein that specifically recognizes and binds 'Lys-63'-linked ubiquitin. Does not bind 'Lys-48'-linked ubiquitin. Positively regulates the internalization of ligand-activated EGFR by binding to the Ub moiety of ubiquitinated EGFR at the cell membrane.</text>
</comment>
<comment type="subcellular location">
    <subcellularLocation>
        <location evidence="1">Cell membrane</location>
    </subcellularLocation>
    <subcellularLocation>
        <location evidence="2">Late endosome</location>
    </subcellularLocation>
</comment>
<evidence type="ECO:0000256" key="6">
    <source>
        <dbReference type="ARBA" id="ARBA00023136"/>
    </source>
</evidence>
<keyword evidence="6" id="KW-0472">Membrane</keyword>
<evidence type="ECO:0000256" key="7">
    <source>
        <dbReference type="ARBA" id="ARBA00024956"/>
    </source>
</evidence>
<evidence type="ECO:0000313" key="10">
    <source>
        <dbReference type="Ensembl" id="ENSSTUP00000051795.1"/>
    </source>
</evidence>
<dbReference type="InterPro" id="IPR036770">
    <property type="entry name" value="Ankyrin_rpt-contain_sf"/>
</dbReference>
<gene>
    <name evidence="10" type="primary">ANKRD13D</name>
    <name evidence="10" type="synonym">ankrd13d</name>
</gene>
<dbReference type="GeneTree" id="ENSGT00950000182928"/>
<dbReference type="Ensembl" id="ENSSTUT00000054162.1">
    <property type="protein sequence ID" value="ENSSTUP00000051795.1"/>
    <property type="gene ID" value="ENSSTUG00000020394.1"/>
</dbReference>
<dbReference type="PANTHER" id="PTHR12447">
    <property type="entry name" value="ANKYRIN REPEAT DOMAIN-CONTAINING PROTEIN 13"/>
    <property type="match status" value="1"/>
</dbReference>
<dbReference type="Gene3D" id="1.25.40.20">
    <property type="entry name" value="Ankyrin repeat-containing domain"/>
    <property type="match status" value="1"/>
</dbReference>
<dbReference type="Proteomes" id="UP000472277">
    <property type="component" value="Chromosome 3"/>
</dbReference>
<evidence type="ECO:0000259" key="9">
    <source>
        <dbReference type="Pfam" id="PF11904"/>
    </source>
</evidence>
<dbReference type="InterPro" id="IPR021832">
    <property type="entry name" value="ANKRD13"/>
</dbReference>
<dbReference type="FunFam" id="1.25.40.20:FF:000057">
    <property type="entry name" value="Ankyrin repeat domain-containing protein 13B"/>
    <property type="match status" value="1"/>
</dbReference>
<feature type="repeat" description="ANK" evidence="8">
    <location>
        <begin position="36"/>
        <end position="68"/>
    </location>
</feature>
<evidence type="ECO:0000256" key="1">
    <source>
        <dbReference type="ARBA" id="ARBA00004236"/>
    </source>
</evidence>
<evidence type="ECO:0000256" key="2">
    <source>
        <dbReference type="ARBA" id="ARBA00004603"/>
    </source>
</evidence>
<evidence type="ECO:0000256" key="8">
    <source>
        <dbReference type="PROSITE-ProRule" id="PRU00023"/>
    </source>
</evidence>
<reference evidence="10" key="2">
    <citation type="submission" date="2025-09" db="UniProtKB">
        <authorList>
            <consortium name="Ensembl"/>
        </authorList>
    </citation>
    <scope>IDENTIFICATION</scope>
</reference>
<name>A0A673ZYF3_SALTR</name>
<dbReference type="Pfam" id="PF11904">
    <property type="entry name" value="ANKRD13_C"/>
    <property type="match status" value="1"/>
</dbReference>
<evidence type="ECO:0000256" key="3">
    <source>
        <dbReference type="ARBA" id="ARBA00022475"/>
    </source>
</evidence>
<dbReference type="GO" id="GO:0005770">
    <property type="term" value="C:late endosome"/>
    <property type="evidence" value="ECO:0007669"/>
    <property type="project" value="UniProtKB-SubCell"/>
</dbReference>
<keyword evidence="5" id="KW-0967">Endosome</keyword>
<accession>A0A673ZYF3</accession>
<dbReference type="PROSITE" id="PS50297">
    <property type="entry name" value="ANK_REP_REGION"/>
    <property type="match status" value="1"/>
</dbReference>
<dbReference type="GO" id="GO:0048471">
    <property type="term" value="C:perinuclear region of cytoplasm"/>
    <property type="evidence" value="ECO:0007669"/>
    <property type="project" value="UniProtKB-ARBA"/>
</dbReference>
<dbReference type="SMART" id="SM00248">
    <property type="entry name" value="ANK"/>
    <property type="match status" value="2"/>
</dbReference>
<dbReference type="Pfam" id="PF12796">
    <property type="entry name" value="Ank_2"/>
    <property type="match status" value="1"/>
</dbReference>
<reference evidence="10" key="1">
    <citation type="submission" date="2025-08" db="UniProtKB">
        <authorList>
            <consortium name="Ensembl"/>
        </authorList>
    </citation>
    <scope>IDENTIFICATION</scope>
</reference>
<keyword evidence="4" id="KW-0677">Repeat</keyword>
<dbReference type="SUPFAM" id="SSF48403">
    <property type="entry name" value="Ankyrin repeat"/>
    <property type="match status" value="1"/>
</dbReference>
<dbReference type="PANTHER" id="PTHR12447:SF2">
    <property type="entry name" value="ANKYRIN REPEAT DOMAIN-CONTAINING PROTEIN 13D"/>
    <property type="match status" value="1"/>
</dbReference>
<evidence type="ECO:0000256" key="5">
    <source>
        <dbReference type="ARBA" id="ARBA00022753"/>
    </source>
</evidence>
<feature type="domain" description="Ankyrin repeat" evidence="9">
    <location>
        <begin position="152"/>
        <end position="480"/>
    </location>
</feature>
<dbReference type="SMART" id="SM00726">
    <property type="entry name" value="UIM"/>
    <property type="match status" value="2"/>
</dbReference>
<dbReference type="AlphaFoldDB" id="A0A673ZYF3"/>
<proteinExistence type="predicted"/>
<sequence>MAQEAFPFHFLVWNNQYLELERVVLPQENVDRLDPRGRTPLELAVCLGHLESTRVLLRHSADPTHCNAQSWTVLQEAVSTGDPELCQLVLQYRDFKRATERLAGIPELLSKLRRARDFYVEMKWEFTSWVPLVSKVCPSDVYRVWKSGSCLRVDTTLLGFEHMTWLKGRRSYIFKGEENGAVVMEVDHDKQVVYTEPLSLSLRDAPSLLAAMLPTQENTAQRLTSPIVSTHLNTRNIAFERNKSGIWGWRSEKSESVSGYEAKVYSATNVELVTRSRTEHLSDQDKSKSKGTKTPLQSFLGIAEQHTAPNGSNVSQCASPHNPTAITAEEYFDPEFQLNERDIGRPVELTSKVQRFKAHLWLSEAHPLSLAEQVTPIIDLMAISNAHFAKLRDFITLSLPPGFPVKIEIPLFHVLNARVTFSNLCGCDEPVSSVTVHTPEEAPEAGAAPSSARRCSTWQTLRPFHCEVDPSVFEPPPDYTTLGPGRSEPMRDEDDNLLQFAIQQSLLDAGTESDQVTIWEALTNSRPVSGQIQSPLYEDESQLESSVAEPRLPGPFPGGNSFDEQLRIAMELSCREQEEMDRCDRDECL</sequence>
<organism evidence="10 11">
    <name type="scientific">Salmo trutta</name>
    <name type="common">Brown trout</name>
    <dbReference type="NCBI Taxonomy" id="8032"/>
    <lineage>
        <taxon>Eukaryota</taxon>
        <taxon>Metazoa</taxon>
        <taxon>Chordata</taxon>
        <taxon>Craniata</taxon>
        <taxon>Vertebrata</taxon>
        <taxon>Euteleostomi</taxon>
        <taxon>Actinopterygii</taxon>
        <taxon>Neopterygii</taxon>
        <taxon>Teleostei</taxon>
        <taxon>Protacanthopterygii</taxon>
        <taxon>Salmoniformes</taxon>
        <taxon>Salmonidae</taxon>
        <taxon>Salmoninae</taxon>
        <taxon>Salmo</taxon>
    </lineage>
</organism>
<dbReference type="PROSITE" id="PS50088">
    <property type="entry name" value="ANK_REPEAT"/>
    <property type="match status" value="1"/>
</dbReference>
<dbReference type="GO" id="GO:0005886">
    <property type="term" value="C:plasma membrane"/>
    <property type="evidence" value="ECO:0007669"/>
    <property type="project" value="UniProtKB-SubCell"/>
</dbReference>
<dbReference type="InterPro" id="IPR003903">
    <property type="entry name" value="UIM_dom"/>
</dbReference>
<protein>
    <submittedName>
        <fullName evidence="10">Ankyrin repeat domain 13D</fullName>
    </submittedName>
</protein>
<keyword evidence="8" id="KW-0040">ANK repeat</keyword>
<dbReference type="InterPro" id="IPR055285">
    <property type="entry name" value="ANKRD13_C"/>
</dbReference>
<keyword evidence="3" id="KW-1003">Cell membrane</keyword>